<accession>A0AAV9KAF9</accession>
<dbReference type="Proteomes" id="UP001311915">
    <property type="component" value="Unassembled WGS sequence"/>
</dbReference>
<name>A0AAV9KAF9_9SOLN</name>
<evidence type="ECO:0000313" key="2">
    <source>
        <dbReference type="EMBL" id="KAK4709665.1"/>
    </source>
</evidence>
<feature type="compositionally biased region" description="Basic and acidic residues" evidence="1">
    <location>
        <begin position="29"/>
        <end position="41"/>
    </location>
</feature>
<sequence length="79" mass="8863">MKVIGVHIQRNTHEEGWLTMKGKSATKHTHTDKEMGREIRTKNSFNTLEKDEVLQGYDSGQGSESTRGGKNSQVPHPNT</sequence>
<proteinExistence type="predicted"/>
<protein>
    <submittedName>
        <fullName evidence="2">Uncharacterized protein</fullName>
    </submittedName>
</protein>
<feature type="region of interest" description="Disordered" evidence="1">
    <location>
        <begin position="23"/>
        <end position="79"/>
    </location>
</feature>
<feature type="compositionally biased region" description="Polar residues" evidence="1">
    <location>
        <begin position="58"/>
        <end position="79"/>
    </location>
</feature>
<organism evidence="2 3">
    <name type="scientific">Solanum pinnatisectum</name>
    <name type="common">tansyleaf nightshade</name>
    <dbReference type="NCBI Taxonomy" id="50273"/>
    <lineage>
        <taxon>Eukaryota</taxon>
        <taxon>Viridiplantae</taxon>
        <taxon>Streptophyta</taxon>
        <taxon>Embryophyta</taxon>
        <taxon>Tracheophyta</taxon>
        <taxon>Spermatophyta</taxon>
        <taxon>Magnoliopsida</taxon>
        <taxon>eudicotyledons</taxon>
        <taxon>Gunneridae</taxon>
        <taxon>Pentapetalae</taxon>
        <taxon>asterids</taxon>
        <taxon>lamiids</taxon>
        <taxon>Solanales</taxon>
        <taxon>Solanaceae</taxon>
        <taxon>Solanoideae</taxon>
        <taxon>Solaneae</taxon>
        <taxon>Solanum</taxon>
    </lineage>
</organism>
<reference evidence="2 3" key="1">
    <citation type="submission" date="2023-10" db="EMBL/GenBank/DDBJ databases">
        <title>Genome-Wide Identification Analysis in wild type Solanum Pinnatisectum Reveals Some Genes Defensing Phytophthora Infestans.</title>
        <authorList>
            <person name="Sun C."/>
        </authorList>
    </citation>
    <scope>NUCLEOTIDE SEQUENCE [LARGE SCALE GENOMIC DNA]</scope>
    <source>
        <strain evidence="2">LQN</strain>
        <tissue evidence="2">Leaf</tissue>
    </source>
</reference>
<dbReference type="AlphaFoldDB" id="A0AAV9KAF9"/>
<keyword evidence="3" id="KW-1185">Reference proteome</keyword>
<evidence type="ECO:0000256" key="1">
    <source>
        <dbReference type="SAM" id="MobiDB-lite"/>
    </source>
</evidence>
<dbReference type="EMBL" id="JAWPEI010000011">
    <property type="protein sequence ID" value="KAK4709665.1"/>
    <property type="molecule type" value="Genomic_DNA"/>
</dbReference>
<evidence type="ECO:0000313" key="3">
    <source>
        <dbReference type="Proteomes" id="UP001311915"/>
    </source>
</evidence>
<comment type="caution">
    <text evidence="2">The sequence shown here is derived from an EMBL/GenBank/DDBJ whole genome shotgun (WGS) entry which is preliminary data.</text>
</comment>
<gene>
    <name evidence="2" type="ORF">R3W88_004178</name>
</gene>